<evidence type="ECO:0000313" key="1">
    <source>
        <dbReference type="EMBL" id="KAK7540120.1"/>
    </source>
</evidence>
<organism evidence="1 2">
    <name type="scientific">Phyllosticta citricarpa</name>
    <dbReference type="NCBI Taxonomy" id="55181"/>
    <lineage>
        <taxon>Eukaryota</taxon>
        <taxon>Fungi</taxon>
        <taxon>Dikarya</taxon>
        <taxon>Ascomycota</taxon>
        <taxon>Pezizomycotina</taxon>
        <taxon>Dothideomycetes</taxon>
        <taxon>Dothideomycetes incertae sedis</taxon>
        <taxon>Botryosphaeriales</taxon>
        <taxon>Phyllostictaceae</taxon>
        <taxon>Phyllosticta</taxon>
    </lineage>
</organism>
<keyword evidence="2" id="KW-1185">Reference proteome</keyword>
<accession>A0ABR1M1B9</accession>
<reference evidence="1 2" key="1">
    <citation type="submission" date="2024-04" db="EMBL/GenBank/DDBJ databases">
        <title>Phyllosticta paracitricarpa is synonymous to the EU quarantine fungus P. citricarpa based on phylogenomic analyses.</title>
        <authorList>
            <consortium name="Lawrence Berkeley National Laboratory"/>
            <person name="Van Ingen-Buijs V.A."/>
            <person name="Van Westerhoven A.C."/>
            <person name="Haridas S."/>
            <person name="Skiadas P."/>
            <person name="Martin F."/>
            <person name="Groenewald J.Z."/>
            <person name="Crous P.W."/>
            <person name="Seidl M.F."/>
        </authorList>
    </citation>
    <scope>NUCLEOTIDE SEQUENCE [LARGE SCALE GENOMIC DNA]</scope>
    <source>
        <strain evidence="1 2">CBS 122670</strain>
    </source>
</reference>
<name>A0ABR1M1B9_9PEZI</name>
<dbReference type="EMBL" id="JBBPDW010000027">
    <property type="protein sequence ID" value="KAK7540120.1"/>
    <property type="molecule type" value="Genomic_DNA"/>
</dbReference>
<proteinExistence type="predicted"/>
<protein>
    <submittedName>
        <fullName evidence="1">Uncharacterized protein</fullName>
    </submittedName>
</protein>
<sequence>MAWLIATHVDSNACARHRIPGVHGRTCRCRRCCPRGTSDYQTTAWMRSATGSSSACPAEAQAQTARGSAAWRALARMTSVQDCLSFGVLFLLFLSWASSPDGQTVSAPLSQRLQISQQARHPSLYRQPNPSPSRQHVLILDSAVREAVSLLDWLRAPSARLTSLLPHPICLKHLANTSPRCSTPAAYAWQRVFAAYHFSRFAFRHIVRRFWLHTGEPANLVCPHRRHQCSMAWPRGCLPDGWMRGWMRG</sequence>
<comment type="caution">
    <text evidence="1">The sequence shown here is derived from an EMBL/GenBank/DDBJ whole genome shotgun (WGS) entry which is preliminary data.</text>
</comment>
<gene>
    <name evidence="1" type="ORF">IWX46DRAFT_195263</name>
</gene>
<dbReference type="Proteomes" id="UP001365128">
    <property type="component" value="Unassembled WGS sequence"/>
</dbReference>
<evidence type="ECO:0000313" key="2">
    <source>
        <dbReference type="Proteomes" id="UP001365128"/>
    </source>
</evidence>